<dbReference type="InterPro" id="IPR037830">
    <property type="entry name" value="ZZZ3"/>
</dbReference>
<dbReference type="InterPro" id="IPR017930">
    <property type="entry name" value="Myb_dom"/>
</dbReference>
<dbReference type="RefSeq" id="XP_007317072.1">
    <property type="nucleotide sequence ID" value="XM_007317010.1"/>
</dbReference>
<organism evidence="5">
    <name type="scientific">Serpula lacrymans var. lacrymans (strain S7.9)</name>
    <name type="common">Dry rot fungus</name>
    <dbReference type="NCBI Taxonomy" id="578457"/>
    <lineage>
        <taxon>Eukaryota</taxon>
        <taxon>Fungi</taxon>
        <taxon>Dikarya</taxon>
        <taxon>Basidiomycota</taxon>
        <taxon>Agaricomycotina</taxon>
        <taxon>Agaricomycetes</taxon>
        <taxon>Agaricomycetidae</taxon>
        <taxon>Boletales</taxon>
        <taxon>Coniophorineae</taxon>
        <taxon>Serpulaceae</taxon>
        <taxon>Serpula</taxon>
    </lineage>
</organism>
<name>F8NS68_SERL9</name>
<gene>
    <name evidence="4" type="ORF">SERLADRAFT_414747</name>
</gene>
<reference evidence="5" key="1">
    <citation type="journal article" date="2011" name="Science">
        <title>The plant cell wall-decomposing machinery underlies the functional diversity of forest fungi.</title>
        <authorList>
            <person name="Eastwood D.C."/>
            <person name="Floudas D."/>
            <person name="Binder M."/>
            <person name="Majcherczyk A."/>
            <person name="Schneider P."/>
            <person name="Aerts A."/>
            <person name="Asiegbu F.O."/>
            <person name="Baker S.E."/>
            <person name="Barry K."/>
            <person name="Bendiksby M."/>
            <person name="Blumentritt M."/>
            <person name="Coutinho P.M."/>
            <person name="Cullen D."/>
            <person name="de Vries R.P."/>
            <person name="Gathman A."/>
            <person name="Goodell B."/>
            <person name="Henrissat B."/>
            <person name="Ihrmark K."/>
            <person name="Kauserud H."/>
            <person name="Kohler A."/>
            <person name="LaButti K."/>
            <person name="Lapidus A."/>
            <person name="Lavin J.L."/>
            <person name="Lee Y.-H."/>
            <person name="Lindquist E."/>
            <person name="Lilly W."/>
            <person name="Lucas S."/>
            <person name="Morin E."/>
            <person name="Murat C."/>
            <person name="Oguiza J.A."/>
            <person name="Park J."/>
            <person name="Pisabarro A.G."/>
            <person name="Riley R."/>
            <person name="Rosling A."/>
            <person name="Salamov A."/>
            <person name="Schmidt O."/>
            <person name="Schmutz J."/>
            <person name="Skrede I."/>
            <person name="Stenlid J."/>
            <person name="Wiebenga A."/>
            <person name="Xie X."/>
            <person name="Kuees U."/>
            <person name="Hibbett D.S."/>
            <person name="Hoffmeister D."/>
            <person name="Hoegberg N."/>
            <person name="Martin F."/>
            <person name="Grigoriev I.V."/>
            <person name="Watkinson S.C."/>
        </authorList>
    </citation>
    <scope>NUCLEOTIDE SEQUENCE [LARGE SCALE GENOMIC DNA]</scope>
    <source>
        <strain evidence="5">S7.9</strain>
    </source>
</reference>
<evidence type="ECO:0000313" key="4">
    <source>
        <dbReference type="EMBL" id="EGO26899.1"/>
    </source>
</evidence>
<dbReference type="PROSITE" id="PS51294">
    <property type="entry name" value="HTH_MYB"/>
    <property type="match status" value="1"/>
</dbReference>
<feature type="domain" description="Myb-like" evidence="2">
    <location>
        <begin position="351"/>
        <end position="406"/>
    </location>
</feature>
<feature type="region of interest" description="Disordered" evidence="1">
    <location>
        <begin position="154"/>
        <end position="183"/>
    </location>
</feature>
<feature type="domain" description="HTH myb-type" evidence="3">
    <location>
        <begin position="351"/>
        <end position="410"/>
    </location>
</feature>
<dbReference type="SUPFAM" id="SSF46689">
    <property type="entry name" value="Homeodomain-like"/>
    <property type="match status" value="1"/>
</dbReference>
<dbReference type="KEGG" id="sla:SERLADRAFT_414747"/>
<dbReference type="EMBL" id="GL945432">
    <property type="protein sequence ID" value="EGO26899.1"/>
    <property type="molecule type" value="Genomic_DNA"/>
</dbReference>
<feature type="compositionally biased region" description="Basic and acidic residues" evidence="1">
    <location>
        <begin position="332"/>
        <end position="352"/>
    </location>
</feature>
<feature type="region of interest" description="Disordered" evidence="1">
    <location>
        <begin position="291"/>
        <end position="352"/>
    </location>
</feature>
<sequence length="424" mass="47473">MENRRAETLEALSAYIESQKALLARTQVDIGRLRKLRNDALGRPKSFMGNIISELSESDCKLSEQTDCGRALPEKIDWELFAARDSASLKALTFTTRQTHLQRNTPHTTQRSPLSSLQKLVKEARKAIVDPILFPPAANANTSSVEHISPSLVSLSLPSDGEEEHEREPKVQESVTTARRRERERAKIRELKKRKFGCGLTISTGPTEDGVFVRRDVGDESGEVDIWAEEKEDEFRIGAEVEPLSAIAEAIDKPMDVEESVAPPAPPINPPQDSKIPLRVQTQDLITAFPTDVALSTASSHNTRGSRKKSMTKSELEPEISVPPPKQSLGKRSRDAAEKGDTYEKETGKPKPETYKLAWSVSEQHLLERLLEEIPDGEKNRWQKISIAMKGRRTPRQVASRVQKYFEKLKRFGIGVDVTHEGKT</sequence>
<dbReference type="PANTHER" id="PTHR22705:SF0">
    <property type="entry name" value="ZZ-TYPE ZINC FINGER-CONTAINING PROTEIN 3"/>
    <property type="match status" value="1"/>
</dbReference>
<dbReference type="Proteomes" id="UP000008064">
    <property type="component" value="Unassembled WGS sequence"/>
</dbReference>
<dbReference type="InterPro" id="IPR001005">
    <property type="entry name" value="SANT/Myb"/>
</dbReference>
<dbReference type="Pfam" id="PF23082">
    <property type="entry name" value="Myb_DNA-binding_2"/>
    <property type="match status" value="1"/>
</dbReference>
<dbReference type="Gene3D" id="1.10.10.60">
    <property type="entry name" value="Homeodomain-like"/>
    <property type="match status" value="1"/>
</dbReference>
<dbReference type="SMART" id="SM00717">
    <property type="entry name" value="SANT"/>
    <property type="match status" value="1"/>
</dbReference>
<dbReference type="PROSITE" id="PS50090">
    <property type="entry name" value="MYB_LIKE"/>
    <property type="match status" value="1"/>
</dbReference>
<dbReference type="GeneID" id="18813308"/>
<protein>
    <submittedName>
        <fullName evidence="4">Uncharacterized protein</fullName>
    </submittedName>
</protein>
<evidence type="ECO:0000259" key="2">
    <source>
        <dbReference type="PROSITE" id="PS50090"/>
    </source>
</evidence>
<dbReference type="InterPro" id="IPR009057">
    <property type="entry name" value="Homeodomain-like_sf"/>
</dbReference>
<dbReference type="PANTHER" id="PTHR22705">
    <property type="entry name" value="ZINC FINGER, ZZ DOMAIN CONTAINING 3"/>
    <property type="match status" value="1"/>
</dbReference>
<feature type="compositionally biased region" description="Polar residues" evidence="1">
    <location>
        <begin position="294"/>
        <end position="303"/>
    </location>
</feature>
<dbReference type="CDD" id="cd00167">
    <property type="entry name" value="SANT"/>
    <property type="match status" value="1"/>
</dbReference>
<accession>F8NS68</accession>
<dbReference type="HOGENOM" id="CLU_039073_0_0_1"/>
<evidence type="ECO:0000313" key="5">
    <source>
        <dbReference type="Proteomes" id="UP000008064"/>
    </source>
</evidence>
<dbReference type="OrthoDB" id="424753at2759"/>
<dbReference type="AlphaFoldDB" id="F8NS68"/>
<evidence type="ECO:0000256" key="1">
    <source>
        <dbReference type="SAM" id="MobiDB-lite"/>
    </source>
</evidence>
<proteinExistence type="predicted"/>
<evidence type="ECO:0000259" key="3">
    <source>
        <dbReference type="PROSITE" id="PS51294"/>
    </source>
</evidence>